<dbReference type="PROSITE" id="PS01358">
    <property type="entry name" value="ZF_RANBP2_1"/>
    <property type="match status" value="1"/>
</dbReference>
<evidence type="ECO:0000256" key="2">
    <source>
        <dbReference type="ARBA" id="ARBA00004906"/>
    </source>
</evidence>
<evidence type="ECO:0000256" key="9">
    <source>
        <dbReference type="PROSITE-ProRule" id="PRU00104"/>
    </source>
</evidence>
<dbReference type="EMBL" id="CAADRA010000210">
    <property type="protein sequence ID" value="VFT79254.1"/>
    <property type="molecule type" value="Genomic_DNA"/>
</dbReference>
<comment type="catalytic activity">
    <reaction evidence="1">
        <text>S-ubiquitinyl-[E2 ubiquitin-conjugating enzyme]-L-cysteine + [acceptor protein]-L-lysine = [E2 ubiquitin-conjugating enzyme]-L-cysteine + N(6)-ubiquitinyl-[acceptor protein]-L-lysine.</text>
        <dbReference type="EC" id="2.3.2.26"/>
    </reaction>
</comment>
<dbReference type="Gene3D" id="3.30.2410.10">
    <property type="entry name" value="Hect, E3 ligase catalytic domain"/>
    <property type="match status" value="1"/>
</dbReference>
<keyword evidence="10" id="KW-1133">Transmembrane helix</keyword>
<dbReference type="PANTHER" id="PTHR11254">
    <property type="entry name" value="HECT DOMAIN UBIQUITIN-PROTEIN LIGASE"/>
    <property type="match status" value="1"/>
</dbReference>
<dbReference type="GO" id="GO:0061630">
    <property type="term" value="F:ubiquitin protein ligase activity"/>
    <property type="evidence" value="ECO:0007669"/>
    <property type="project" value="UniProtKB-EC"/>
</dbReference>
<keyword evidence="7 9" id="KW-0833">Ubl conjugation pathway</keyword>
<dbReference type="AlphaFoldDB" id="A0A485KBS7"/>
<dbReference type="PROSITE" id="PS50237">
    <property type="entry name" value="HECT"/>
    <property type="match status" value="1"/>
</dbReference>
<dbReference type="PANTHER" id="PTHR11254:SF440">
    <property type="entry name" value="E3 UBIQUITIN-PROTEIN LIGASE NEDD-4"/>
    <property type="match status" value="1"/>
</dbReference>
<evidence type="ECO:0000313" key="12">
    <source>
        <dbReference type="EMBL" id="KAF0717850.1"/>
    </source>
</evidence>
<feature type="transmembrane region" description="Helical" evidence="10">
    <location>
        <begin position="21"/>
        <end position="41"/>
    </location>
</feature>
<dbReference type="Gene3D" id="3.30.2160.10">
    <property type="entry name" value="Hect, E3 ligase catalytic domain"/>
    <property type="match status" value="1"/>
</dbReference>
<protein>
    <recommendedName>
        <fullName evidence="3">HECT-type E3 ubiquitin transferase</fullName>
        <ecNumber evidence="3">2.3.2.26</ecNumber>
    </recommendedName>
</protein>
<keyword evidence="6" id="KW-0863">Zinc-finger</keyword>
<dbReference type="EC" id="2.3.2.26" evidence="3"/>
<dbReference type="OrthoDB" id="8068875at2759"/>
<dbReference type="GO" id="GO:0005737">
    <property type="term" value="C:cytoplasm"/>
    <property type="evidence" value="ECO:0007669"/>
    <property type="project" value="TreeGrafter"/>
</dbReference>
<accession>A0A485KBS7</accession>
<dbReference type="InterPro" id="IPR000569">
    <property type="entry name" value="HECT_dom"/>
</dbReference>
<dbReference type="Proteomes" id="UP000332933">
    <property type="component" value="Unassembled WGS sequence"/>
</dbReference>
<dbReference type="Pfam" id="PF00632">
    <property type="entry name" value="HECT"/>
    <property type="match status" value="1"/>
</dbReference>
<keyword evidence="14" id="KW-1185">Reference proteome</keyword>
<evidence type="ECO:0000256" key="7">
    <source>
        <dbReference type="ARBA" id="ARBA00022786"/>
    </source>
</evidence>
<dbReference type="Gene3D" id="3.90.1750.10">
    <property type="entry name" value="Hect, E3 ligase catalytic domains"/>
    <property type="match status" value="1"/>
</dbReference>
<gene>
    <name evidence="13" type="primary">Aste57867_2050</name>
    <name evidence="12" type="ORF">As57867_002046</name>
    <name evidence="13" type="ORF">ASTE57867_2050</name>
</gene>
<evidence type="ECO:0000256" key="5">
    <source>
        <dbReference type="ARBA" id="ARBA00022723"/>
    </source>
</evidence>
<reference evidence="12" key="2">
    <citation type="submission" date="2019-06" db="EMBL/GenBank/DDBJ databases">
        <title>Genomics analysis of Aphanomyces spp. identifies a new class of oomycete effector associated with host adaptation.</title>
        <authorList>
            <person name="Gaulin E."/>
        </authorList>
    </citation>
    <scope>NUCLEOTIDE SEQUENCE</scope>
    <source>
        <strain evidence="12">CBS 578.67</strain>
    </source>
</reference>
<name>A0A485KBS7_9STRA</name>
<sequence length="625" mass="69732">MRQSSGNLRSLLDDDKSDHTIYITTVAVIALFCVFNLVQYIKQRFFPSTELPPDAAAALLDNNFLRYLPGWTRGDIERQLKHAERWNCVICGFENLVDTLQCHLCGTQSSVHVVVDLSNGSSDATTSAPLATSDPLSSDTCCVVVDLPHESMTHRQQCARSRKKWTRQRCTAGGNVVWQFHHATKATAFESRAHVMQLVNVGESHDDVTMTWTPVEMCRGDETVLGTSLAPPLWADVLHVTSLPFSDKYEWFLQQTAVILHPYDTHRLRFKCHRQDVATEALGHLANLQGDHRCATARYEFDGEFAIDAGAVQREWFMLVAQALMSDTMGLFVVASRDTHSYYINSDLSNQTKTTEYRAVGRFIGRAILCGQVIPMHFSPVLFKAILGVPVSLQEIACMDPQMHRSFMQILHADNVDEFGLTFSAVESDRFSGMVEVDVIPNGRNIAVTQANVADYITCMTRYVLLDRVQAPLAALLQGVYDIVPPELLLVFDFLELELLVCGLAYIDVHDWKLNTMISSNLQDTCVHTWFWEIVAALSPADQAKLLQFCTGSSRVPVQGFKGLTSYDGNICHFSICGMAYTPGAYPVAHACFNRLDLPLYPEKALVEDAITALLQSDPTGFNIV</sequence>
<proteinExistence type="predicted"/>
<dbReference type="GO" id="GO:0016567">
    <property type="term" value="P:protein ubiquitination"/>
    <property type="evidence" value="ECO:0007669"/>
    <property type="project" value="TreeGrafter"/>
</dbReference>
<evidence type="ECO:0000256" key="8">
    <source>
        <dbReference type="ARBA" id="ARBA00022833"/>
    </source>
</evidence>
<dbReference type="GO" id="GO:0008270">
    <property type="term" value="F:zinc ion binding"/>
    <property type="evidence" value="ECO:0007669"/>
    <property type="project" value="UniProtKB-KW"/>
</dbReference>
<evidence type="ECO:0000256" key="1">
    <source>
        <dbReference type="ARBA" id="ARBA00000885"/>
    </source>
</evidence>
<dbReference type="FunFam" id="3.30.2410.10:FF:000009">
    <property type="entry name" value="Probable E3 ubiquitin-protein ligase HECTD2"/>
    <property type="match status" value="1"/>
</dbReference>
<dbReference type="SMART" id="SM00119">
    <property type="entry name" value="HECTc"/>
    <property type="match status" value="1"/>
</dbReference>
<dbReference type="InterPro" id="IPR035983">
    <property type="entry name" value="Hect_E3_ubiquitin_ligase"/>
</dbReference>
<comment type="pathway">
    <text evidence="2">Protein modification; protein ubiquitination.</text>
</comment>
<keyword evidence="10" id="KW-0472">Membrane</keyword>
<dbReference type="InterPro" id="IPR050409">
    <property type="entry name" value="E3_ubiq-protein_ligase"/>
</dbReference>
<feature type="active site" description="Glycyl thioester intermediate" evidence="9">
    <location>
        <position position="592"/>
    </location>
</feature>
<evidence type="ECO:0000313" key="14">
    <source>
        <dbReference type="Proteomes" id="UP000332933"/>
    </source>
</evidence>
<keyword evidence="4" id="KW-0808">Transferase</keyword>
<feature type="domain" description="HECT" evidence="11">
    <location>
        <begin position="284"/>
        <end position="625"/>
    </location>
</feature>
<evidence type="ECO:0000256" key="3">
    <source>
        <dbReference type="ARBA" id="ARBA00012485"/>
    </source>
</evidence>
<evidence type="ECO:0000256" key="6">
    <source>
        <dbReference type="ARBA" id="ARBA00022771"/>
    </source>
</evidence>
<evidence type="ECO:0000256" key="10">
    <source>
        <dbReference type="SAM" id="Phobius"/>
    </source>
</evidence>
<dbReference type="InterPro" id="IPR001876">
    <property type="entry name" value="Znf_RanBP2"/>
</dbReference>
<evidence type="ECO:0000313" key="13">
    <source>
        <dbReference type="EMBL" id="VFT79254.1"/>
    </source>
</evidence>
<evidence type="ECO:0000259" key="11">
    <source>
        <dbReference type="PROSITE" id="PS50237"/>
    </source>
</evidence>
<organism evidence="13 14">
    <name type="scientific">Aphanomyces stellatus</name>
    <dbReference type="NCBI Taxonomy" id="120398"/>
    <lineage>
        <taxon>Eukaryota</taxon>
        <taxon>Sar</taxon>
        <taxon>Stramenopiles</taxon>
        <taxon>Oomycota</taxon>
        <taxon>Saprolegniomycetes</taxon>
        <taxon>Saprolegniales</taxon>
        <taxon>Verrucalvaceae</taxon>
        <taxon>Aphanomyces</taxon>
    </lineage>
</organism>
<keyword evidence="8" id="KW-0862">Zinc</keyword>
<reference evidence="13 14" key="1">
    <citation type="submission" date="2019-03" db="EMBL/GenBank/DDBJ databases">
        <authorList>
            <person name="Gaulin E."/>
            <person name="Dumas B."/>
        </authorList>
    </citation>
    <scope>NUCLEOTIDE SEQUENCE [LARGE SCALE GENOMIC DNA]</scope>
    <source>
        <strain evidence="13">CBS 568.67</strain>
    </source>
</reference>
<dbReference type="SUPFAM" id="SSF56204">
    <property type="entry name" value="Hect, E3 ligase catalytic domain"/>
    <property type="match status" value="1"/>
</dbReference>
<keyword evidence="10" id="KW-0812">Transmembrane</keyword>
<dbReference type="EMBL" id="VJMH01000210">
    <property type="protein sequence ID" value="KAF0717850.1"/>
    <property type="molecule type" value="Genomic_DNA"/>
</dbReference>
<dbReference type="GO" id="GO:0006511">
    <property type="term" value="P:ubiquitin-dependent protein catabolic process"/>
    <property type="evidence" value="ECO:0007669"/>
    <property type="project" value="TreeGrafter"/>
</dbReference>
<keyword evidence="5" id="KW-0479">Metal-binding</keyword>
<evidence type="ECO:0000256" key="4">
    <source>
        <dbReference type="ARBA" id="ARBA00022679"/>
    </source>
</evidence>